<keyword evidence="11" id="KW-0325">Glycoprotein</keyword>
<keyword evidence="7" id="KW-0418">Kinase</keyword>
<accession>A0A1J0F5V6</accession>
<proteinExistence type="evidence at transcript level"/>
<feature type="binding site" evidence="12">
    <location>
        <position position="547"/>
    </location>
    <ligand>
        <name>ATP</name>
        <dbReference type="ChEBI" id="CHEBI:30616"/>
    </ligand>
</feature>
<dbReference type="GO" id="GO:0004714">
    <property type="term" value="F:transmembrane receptor protein tyrosine kinase activity"/>
    <property type="evidence" value="ECO:0007669"/>
    <property type="project" value="InterPro"/>
</dbReference>
<feature type="compositionally biased region" description="Polar residues" evidence="13">
    <location>
        <begin position="834"/>
        <end position="843"/>
    </location>
</feature>
<evidence type="ECO:0000256" key="1">
    <source>
        <dbReference type="ARBA" id="ARBA00004479"/>
    </source>
</evidence>
<dbReference type="InterPro" id="IPR024788">
    <property type="entry name" value="Malectin-like_Carb-bd_dom"/>
</dbReference>
<evidence type="ECO:0000256" key="13">
    <source>
        <dbReference type="SAM" id="MobiDB-lite"/>
    </source>
</evidence>
<feature type="transmembrane region" description="Helical" evidence="14">
    <location>
        <begin position="441"/>
        <end position="463"/>
    </location>
</feature>
<dbReference type="InterPro" id="IPR000719">
    <property type="entry name" value="Prot_kinase_dom"/>
</dbReference>
<evidence type="ECO:0000256" key="6">
    <source>
        <dbReference type="ARBA" id="ARBA00022741"/>
    </source>
</evidence>
<evidence type="ECO:0000256" key="15">
    <source>
        <dbReference type="SAM" id="SignalP"/>
    </source>
</evidence>
<feature type="signal peptide" evidence="15">
    <location>
        <begin position="1"/>
        <end position="23"/>
    </location>
</feature>
<evidence type="ECO:0000256" key="8">
    <source>
        <dbReference type="ARBA" id="ARBA00022840"/>
    </source>
</evidence>
<dbReference type="InterPro" id="IPR017441">
    <property type="entry name" value="Protein_kinase_ATP_BS"/>
</dbReference>
<keyword evidence="5 15" id="KW-0732">Signal</keyword>
<keyword evidence="4 14" id="KW-0812">Transmembrane</keyword>
<evidence type="ECO:0000256" key="9">
    <source>
        <dbReference type="ARBA" id="ARBA00022989"/>
    </source>
</evidence>
<dbReference type="InterPro" id="IPR045272">
    <property type="entry name" value="ANXUR1/2-like"/>
</dbReference>
<dbReference type="FunFam" id="3.30.200.20:FF:000039">
    <property type="entry name" value="receptor-like protein kinase FERONIA"/>
    <property type="match status" value="2"/>
</dbReference>
<dbReference type="InterPro" id="IPR011009">
    <property type="entry name" value="Kinase-like_dom_sf"/>
</dbReference>
<feature type="transmembrane region" description="Helical" evidence="14">
    <location>
        <begin position="1565"/>
        <end position="1586"/>
    </location>
</feature>
<dbReference type="InterPro" id="IPR001245">
    <property type="entry name" value="Ser-Thr/Tyr_kinase_cat_dom"/>
</dbReference>
<evidence type="ECO:0000256" key="7">
    <source>
        <dbReference type="ARBA" id="ARBA00022777"/>
    </source>
</evidence>
<feature type="region of interest" description="Disordered" evidence="13">
    <location>
        <begin position="832"/>
        <end position="861"/>
    </location>
</feature>
<keyword evidence="3" id="KW-0808">Transferase</keyword>
<dbReference type="FunFam" id="2.60.120.430:FF:000003">
    <property type="entry name" value="FERONIA receptor-like kinase"/>
    <property type="match status" value="3"/>
</dbReference>
<evidence type="ECO:0000256" key="11">
    <source>
        <dbReference type="ARBA" id="ARBA00023180"/>
    </source>
</evidence>
<feature type="domain" description="Protein kinase" evidence="16">
    <location>
        <begin position="1629"/>
        <end position="1905"/>
    </location>
</feature>
<dbReference type="GO" id="GO:0016020">
    <property type="term" value="C:membrane"/>
    <property type="evidence" value="ECO:0007669"/>
    <property type="project" value="UniProtKB-SubCell"/>
</dbReference>
<evidence type="ECO:0000256" key="4">
    <source>
        <dbReference type="ARBA" id="ARBA00022692"/>
    </source>
</evidence>
<sequence>MKPIITLLYLSLFFITLFLTGQSQPYTPVDNITLACGNSGQPTSNDLLRTWTGDVNSKFTPIGNASESITAPRSSTASQVPYTNARLSRSEFTYTIPLSPGQKFIRLHFNPDTYNNNFQRSNSLFSVTAAGFTLLKDFNASVTADANGGSPLVKEFCVNIETGQRLNITFTPSKDAYAFINGIEVVSMPTSFYYTSSPNFIDTSASSYPIRNDTALEMVYRINVGGGPIAQDEDTGMYRNWDSADDKYLDDLSGKFSVLPQNNTIELNFVRVPEYSAPKRVYTTGRSMGMNTTINKSYNLTWIFPLDPKFYYLVRLHFCEFESDITESSDRAFQIFLANQTAEQLADVIVWSGANGNPVYRDYVVGMFMPPVGSEKKVNLYLVLAALQRDSYTRYNDAILNGLEIFKLNDSTGNLAGPNPDPITQVDAPKSSPGKKKSTPMAAIIAGVASGLVVLSVLGFFIFRRGRKVKDSSRSQSKWGVISFSMTTKSTKSYGSSLPSELCHHFSLAEIRAATNNFDASNIIGLGGFGNVYKGTINGAPTPVAIKRLKAESSQGALEFKTEIDLLSQLRHLHLVSLIGYCDDEGEMILVYDYMENGTLRDHLYNTKSIPPLSWEQRLQACIGAARGLHYLHTGAKCMIIHRDVKSTNILLDDKWVAKVSDFGLSKMGPTTMSKTHISTVVKGSFGYLDPEYYRRQQLTEKSDVYSFGVVLCEVLCARPALIRTKEKKQMNLAAWFKTCYGNGTLDQIIDPNLRGKIVNVCLNKFVEVAISCMHDNGNERPSMNDVVWALEFALKLQQTAEGLELDFNAGKKNEDEAPLVNDSDERFSGIWADSSSSKNSRVTKTSSSDQNSSTSESIKGLSGTDLCGDINSTFSPIQDGETNTTSQFRKAHPSLSQSASQVPYTTARLSYSEFTYIIPLSPGKKFIRLHFNPASYPDFHSSNSLFSVTASRYILLKDFRAYITADDAYREMPLMREFCINIQTGRSLNITFTPSKDAYAFINGIEIVSMPTNIYTSSVLSIDSDSPYSIEGRQALDMVKKSSLLAQNNTIELNFGETPEYSAPKEVYKTGRSMWINKTINNSYNLTWSFPVDSNFSYLSSFPCFQLHPHPLIFHLTLPTMKPITTPLYLSLFFITLFLTGQSQPYTPVDNITLACGNSGQPTNDLLRTWTGDVNSKFTPIGNASESITAPMSSTASQVPYTKARLSRSEFTYTIPLSPGQKFIRLHFNPDTYNNNFQRSNSLFSVTAAGFTLLKDFNASVTADASGGSPLVKEFCVNIETGQRLDITFTPSKDAYAFINGIEVVSMPTGFYYTSSPNFIDTSASSYPIRNDTALEMVYRINVGGGPIAPDEDTGMYRNWDSADDKYLDYLSKQFSVLPQNNTIELNFLTVPEYSAPKRVYTTGRSMGMNTTINKSYNLTWIFPLDPKFYYLVRLHFCEFESDITEVGDRAFQIFIANQTAERLADVIVWSGANGNPVYRDYVVGMFKPPVGSEKKVNLYLVLAALQKYSYTKYNDAILNGLEIFKLSDSTGNLAGPNPDPRTQVDAPKVPPKSSPGKKKSTPVVGIIAGVASGLVFSVLGYMVFRRRWKVKDSGSCNKRMKFTTTPGSSYRCRCFSLAEIKAATKNFSDAFIIGAGGFGNVYKGCIDSGVTPVAIKRLKPESSQGVHEFETEIEMLSELRHRHLVSLIGYCTDKGEMILVYDYMAQGTLRSHLYHTNKPSLPWDQRLQICIGAARGLQYLHSGVKGTIIHRDVKSTNILLDDKWVAKVSDFGLSKGTTDMSTTHISTNVKGSFGYLDPEYYRRQCLTEKSDVYSFGVVLCEVLCARAAVIHTEELKQASLAEWAKSCHEIGELDQIIDPSLRGNIIAECLNKFTDIAISCMHENGTERPSMTAVVRELEHALQLQQSAEGKSKCPGRNVETETSCSEQNCATNDSIKCISATIFSEINNPSGR</sequence>
<feature type="compositionally biased region" description="Low complexity" evidence="13">
    <location>
        <begin position="844"/>
        <end position="858"/>
    </location>
</feature>
<feature type="domain" description="Protein kinase" evidence="16">
    <location>
        <begin position="518"/>
        <end position="794"/>
    </location>
</feature>
<evidence type="ECO:0000256" key="12">
    <source>
        <dbReference type="PROSITE-ProRule" id="PRU10141"/>
    </source>
</evidence>
<feature type="chain" id="PRO_5012995154" evidence="15">
    <location>
        <begin position="24"/>
        <end position="1955"/>
    </location>
</feature>
<feature type="region of interest" description="Disordered" evidence="13">
    <location>
        <begin position="873"/>
        <end position="895"/>
    </location>
</feature>
<dbReference type="InterPro" id="IPR008271">
    <property type="entry name" value="Ser/Thr_kinase_AS"/>
</dbReference>
<evidence type="ECO:0000256" key="10">
    <source>
        <dbReference type="ARBA" id="ARBA00023136"/>
    </source>
</evidence>
<organism evidence="17">
    <name type="scientific">Fragaria ananassa</name>
    <name type="common">Strawberry</name>
    <name type="synonym">Fragaria chiloensis x Fragaria virginiana</name>
    <dbReference type="NCBI Taxonomy" id="3747"/>
    <lineage>
        <taxon>Eukaryota</taxon>
        <taxon>Viridiplantae</taxon>
        <taxon>Streptophyta</taxon>
        <taxon>Embryophyta</taxon>
        <taxon>Tracheophyta</taxon>
        <taxon>Spermatophyta</taxon>
        <taxon>Magnoliopsida</taxon>
        <taxon>eudicotyledons</taxon>
        <taxon>Gunneridae</taxon>
        <taxon>Pentapetalae</taxon>
        <taxon>rosids</taxon>
        <taxon>fabids</taxon>
        <taxon>Rosales</taxon>
        <taxon>Rosaceae</taxon>
        <taxon>Rosoideae</taxon>
        <taxon>Potentilleae</taxon>
        <taxon>Fragariinae</taxon>
        <taxon>Fragaria</taxon>
    </lineage>
</organism>
<dbReference type="PROSITE" id="PS00107">
    <property type="entry name" value="PROTEIN_KINASE_ATP"/>
    <property type="match status" value="2"/>
</dbReference>
<dbReference type="PROSITE" id="PS50011">
    <property type="entry name" value="PROTEIN_KINASE_DOM"/>
    <property type="match status" value="2"/>
</dbReference>
<protein>
    <submittedName>
        <fullName evidence="17">MRLK51</fullName>
    </submittedName>
</protein>
<dbReference type="GO" id="GO:0010038">
    <property type="term" value="P:response to metal ion"/>
    <property type="evidence" value="ECO:0007669"/>
    <property type="project" value="UniProtKB-ARBA"/>
</dbReference>
<dbReference type="FunFam" id="1.10.510.10:FF:000252">
    <property type="entry name" value="Receptor-like protein kinase FERONIA"/>
    <property type="match status" value="2"/>
</dbReference>
<reference evidence="17" key="1">
    <citation type="submission" date="2016-06" db="EMBL/GenBank/DDBJ databases">
        <title>Cloning and characterization of the FERONIA gene from Fragaria x ananassa.</title>
        <authorList>
            <person name="Jia M.R."/>
            <person name="Li B.B."/>
            <person name="Jia W.S."/>
        </authorList>
    </citation>
    <scope>NUCLEOTIDE SEQUENCE</scope>
</reference>
<keyword evidence="9 14" id="KW-1133">Transmembrane helix</keyword>
<evidence type="ECO:0000256" key="2">
    <source>
        <dbReference type="ARBA" id="ARBA00022527"/>
    </source>
</evidence>
<dbReference type="SMART" id="SM00220">
    <property type="entry name" value="S_TKc"/>
    <property type="match status" value="2"/>
</dbReference>
<evidence type="ECO:0000256" key="3">
    <source>
        <dbReference type="ARBA" id="ARBA00022679"/>
    </source>
</evidence>
<feature type="region of interest" description="Disordered" evidence="13">
    <location>
        <begin position="1534"/>
        <end position="1562"/>
    </location>
</feature>
<dbReference type="EMBL" id="KX374345">
    <property type="protein sequence ID" value="APC23830.1"/>
    <property type="molecule type" value="mRNA"/>
</dbReference>
<comment type="subcellular location">
    <subcellularLocation>
        <location evidence="1">Membrane</location>
        <topology evidence="1">Single-pass type I membrane protein</topology>
    </subcellularLocation>
</comment>
<dbReference type="PANTHER" id="PTHR34590:SF15">
    <property type="entry name" value="PROTEIN KINASE DOMAIN-CONTAINING PROTEIN"/>
    <property type="match status" value="1"/>
</dbReference>
<dbReference type="Gene3D" id="3.30.200.20">
    <property type="entry name" value="Phosphorylase Kinase, domain 1"/>
    <property type="match status" value="2"/>
</dbReference>
<keyword evidence="2" id="KW-0723">Serine/threonine-protein kinase</keyword>
<evidence type="ECO:0000259" key="16">
    <source>
        <dbReference type="PROSITE" id="PS50011"/>
    </source>
</evidence>
<keyword evidence="6 12" id="KW-0547">Nucleotide-binding</keyword>
<dbReference type="Gene3D" id="1.10.510.10">
    <property type="entry name" value="Transferase(Phosphotransferase) domain 1"/>
    <property type="match status" value="2"/>
</dbReference>
<keyword evidence="8 12" id="KW-0067">ATP-binding</keyword>
<evidence type="ECO:0000256" key="5">
    <source>
        <dbReference type="ARBA" id="ARBA00022729"/>
    </source>
</evidence>
<dbReference type="Pfam" id="PF07714">
    <property type="entry name" value="PK_Tyr_Ser-Thr"/>
    <property type="match status" value="2"/>
</dbReference>
<evidence type="ECO:0000256" key="14">
    <source>
        <dbReference type="SAM" id="Phobius"/>
    </source>
</evidence>
<dbReference type="Pfam" id="PF12819">
    <property type="entry name" value="Malectin_like"/>
    <property type="match status" value="3"/>
</dbReference>
<dbReference type="Gene3D" id="2.60.120.430">
    <property type="entry name" value="Galactose-binding lectin"/>
    <property type="match status" value="5"/>
</dbReference>
<dbReference type="SUPFAM" id="SSF56112">
    <property type="entry name" value="Protein kinase-like (PK-like)"/>
    <property type="match status" value="2"/>
</dbReference>
<dbReference type="CDD" id="cd14066">
    <property type="entry name" value="STKc_IRAK"/>
    <property type="match status" value="2"/>
</dbReference>
<dbReference type="GO" id="GO:0005524">
    <property type="term" value="F:ATP binding"/>
    <property type="evidence" value="ECO:0007669"/>
    <property type="project" value="UniProtKB-UniRule"/>
</dbReference>
<feature type="binding site" evidence="12">
    <location>
        <position position="1658"/>
    </location>
    <ligand>
        <name>ATP</name>
        <dbReference type="ChEBI" id="CHEBI:30616"/>
    </ligand>
</feature>
<dbReference type="FunFam" id="2.60.120.430:FF:000007">
    <property type="entry name" value="FERONIA receptor-like kinase"/>
    <property type="match status" value="2"/>
</dbReference>
<evidence type="ECO:0000313" key="17">
    <source>
        <dbReference type="EMBL" id="APC23830.1"/>
    </source>
</evidence>
<dbReference type="PROSITE" id="PS00108">
    <property type="entry name" value="PROTEIN_KINASE_ST"/>
    <property type="match status" value="2"/>
</dbReference>
<dbReference type="GO" id="GO:0004674">
    <property type="term" value="F:protein serine/threonine kinase activity"/>
    <property type="evidence" value="ECO:0007669"/>
    <property type="project" value="UniProtKB-KW"/>
</dbReference>
<keyword evidence="10 14" id="KW-0472">Membrane</keyword>
<name>A0A1J0F5V6_FRAAN</name>
<dbReference type="PANTHER" id="PTHR34590">
    <property type="entry name" value="OS03G0124300 PROTEIN-RELATED"/>
    <property type="match status" value="1"/>
</dbReference>